<keyword evidence="1" id="KW-0145">Chemotaxis</keyword>
<evidence type="ECO:0000313" key="4">
    <source>
        <dbReference type="Proteomes" id="UP000786183"/>
    </source>
</evidence>
<evidence type="ECO:0000313" key="3">
    <source>
        <dbReference type="EMBL" id="MBZ7987183.1"/>
    </source>
</evidence>
<evidence type="ECO:0000259" key="2">
    <source>
        <dbReference type="Pfam" id="PF13690"/>
    </source>
</evidence>
<dbReference type="InterPro" id="IPR028051">
    <property type="entry name" value="CheX-like_dom"/>
</dbReference>
<name>A0ABS7WQZ4_9BACT</name>
<gene>
    <name evidence="3" type="ORF">AVCANL283_03530</name>
</gene>
<protein>
    <recommendedName>
        <fullName evidence="2">Chemotaxis phosphatase CheX-like domain-containing protein</fullName>
    </recommendedName>
</protein>
<organism evidence="3 4">
    <name type="scientific">Campylobacter canadensis</name>
    <dbReference type="NCBI Taxonomy" id="449520"/>
    <lineage>
        <taxon>Bacteria</taxon>
        <taxon>Pseudomonadati</taxon>
        <taxon>Campylobacterota</taxon>
        <taxon>Epsilonproteobacteria</taxon>
        <taxon>Campylobacterales</taxon>
        <taxon>Campylobacteraceae</taxon>
        <taxon>Campylobacter</taxon>
    </lineage>
</organism>
<reference evidence="3 4" key="1">
    <citation type="submission" date="2020-07" db="EMBL/GenBank/DDBJ databases">
        <title>Transfer of Campylobacter canadensis to the novel genus Avispirillum gen. nov., that also includes two novel species recovered from migratory waterfowl: Avispirillum anseris sp. nov. and Avispirillum brantae sp. nov.</title>
        <authorList>
            <person name="Miller W.G."/>
            <person name="Chapman M.H."/>
            <person name="Yee E."/>
            <person name="Inglis G.D."/>
        </authorList>
    </citation>
    <scope>NUCLEOTIDE SEQUENCE [LARGE SCALE GENOMIC DNA]</scope>
    <source>
        <strain evidence="3 4">L283</strain>
    </source>
</reference>
<feature type="domain" description="Chemotaxis phosphatase CheX-like" evidence="2">
    <location>
        <begin position="39"/>
        <end position="109"/>
    </location>
</feature>
<dbReference type="EMBL" id="JACGBB010000005">
    <property type="protein sequence ID" value="MBZ7987183.1"/>
    <property type="molecule type" value="Genomic_DNA"/>
</dbReference>
<dbReference type="Gene3D" id="3.40.1550.10">
    <property type="entry name" value="CheC-like"/>
    <property type="match status" value="1"/>
</dbReference>
<evidence type="ECO:0000256" key="1">
    <source>
        <dbReference type="ARBA" id="ARBA00022500"/>
    </source>
</evidence>
<proteinExistence type="predicted"/>
<accession>A0ABS7WQZ4</accession>
<dbReference type="Proteomes" id="UP000786183">
    <property type="component" value="Unassembled WGS sequence"/>
</dbReference>
<dbReference type="Pfam" id="PF13690">
    <property type="entry name" value="CheX"/>
    <property type="match status" value="1"/>
</dbReference>
<sequence length="141" mass="16518">MLDTIDYSVKHFFKHILRSKLEITDKLDDAVYYGSSICLSDNVKDLECYLIFKQDSLKQLATRLLGDEKMDEDDYCDLCKEVANQIIGYAKRLLADAYDDYSISVPEYLGRVKDFKLGFNYEFFYKLDEHTFCVGIVEKKK</sequence>
<comment type="caution">
    <text evidence="3">The sequence shown here is derived from an EMBL/GenBank/DDBJ whole genome shotgun (WGS) entry which is preliminary data.</text>
</comment>
<dbReference type="RefSeq" id="WP_172229825.1">
    <property type="nucleotide sequence ID" value="NZ_CP035946.1"/>
</dbReference>
<dbReference type="SUPFAM" id="SSF103039">
    <property type="entry name" value="CheC-like"/>
    <property type="match status" value="1"/>
</dbReference>
<keyword evidence="4" id="KW-1185">Reference proteome</keyword>
<dbReference type="InterPro" id="IPR028976">
    <property type="entry name" value="CheC-like_sf"/>
</dbReference>